<dbReference type="Gene3D" id="3.40.50.80">
    <property type="entry name" value="Nucleotide-binding domain of ferredoxin-NADP reductase (FNR) module"/>
    <property type="match status" value="1"/>
</dbReference>
<evidence type="ECO:0000259" key="11">
    <source>
        <dbReference type="PROSITE" id="PS51384"/>
    </source>
</evidence>
<sequence length="619" mass="69267">MDSAPHGTNTTYISDYTRGLTGVNVRFDHLLTQILCVSIGGVAVLVLFARIAQLGHSYLRRVLSSVTPPRQQRFWGIEESQIWPNIKKHILYAPLGRKRHNREFQLSTAVNVGTLPSRFHTILLTLYIGSQLAYCIILDYSVNKKAALVAEVRGRTGNLAVLNMIPLIILSGRNNPLIPLLRVSFDTYNLLHRWIGRVVALEAIAHTLAWAINAVDATGWDSMWRGLREDSFYTWGLVSTVALAFLFVHSPSPLRHAFYETFLHLHQVGALVAMLGLYLHLDLDKLPQVPWMRFIIGVWILDRCARFIRLIYLNVSRRRGLTRVVAKALPGEATRVTFFLPNNARIEPGSHVYAYLPRISYWMSHPFSVAWVEKDERSDSDSDSALSEKTLASSSAADFKSSQTKEFDEELNGSKFRPTRVTLIMAARTGMTRKLYNAALASPNLTLETSGFIEGPYNSRPSSSFGSYGTVVLFSGGAGITHHLLQVKHLLEAAEAGTVATRKIYLVWGVRTTEHLSWVRGFMDSILHQPNRRDILITKLFISKPKSTREITSPSTTLQMFPGRCRPNIVLDEAMESRVGATVVSVCGPGSFADEVRASVRGRIGKGVVIDFVEESFTW</sequence>
<feature type="transmembrane region" description="Helical" evidence="10">
    <location>
        <begin position="30"/>
        <end position="51"/>
    </location>
</feature>
<dbReference type="GO" id="GO:0000293">
    <property type="term" value="F:ferric-chelate reductase activity"/>
    <property type="evidence" value="ECO:0007669"/>
    <property type="project" value="UniProtKB-ARBA"/>
</dbReference>
<evidence type="ECO:0000256" key="4">
    <source>
        <dbReference type="ARBA" id="ARBA00022692"/>
    </source>
</evidence>
<keyword evidence="5" id="KW-0249">Electron transport</keyword>
<dbReference type="SFLD" id="SFLDS00052">
    <property type="entry name" value="Ferric_Reductase_Domain"/>
    <property type="match status" value="1"/>
</dbReference>
<dbReference type="GO" id="GO:0006879">
    <property type="term" value="P:intracellular iron ion homeostasis"/>
    <property type="evidence" value="ECO:0007669"/>
    <property type="project" value="TreeGrafter"/>
</dbReference>
<evidence type="ECO:0000256" key="1">
    <source>
        <dbReference type="ARBA" id="ARBA00004141"/>
    </source>
</evidence>
<dbReference type="GO" id="GO:0006826">
    <property type="term" value="P:iron ion transport"/>
    <property type="evidence" value="ECO:0007669"/>
    <property type="project" value="TreeGrafter"/>
</dbReference>
<dbReference type="OrthoDB" id="4494341at2759"/>
<name>A0A0J6IKM3_COCPO</name>
<keyword evidence="6 10" id="KW-1133">Transmembrane helix</keyword>
<dbReference type="GO" id="GO:0005886">
    <property type="term" value="C:plasma membrane"/>
    <property type="evidence" value="ECO:0007669"/>
    <property type="project" value="TreeGrafter"/>
</dbReference>
<evidence type="ECO:0000256" key="3">
    <source>
        <dbReference type="ARBA" id="ARBA00022448"/>
    </source>
</evidence>
<feature type="transmembrane region" description="Helical" evidence="10">
    <location>
        <begin position="291"/>
        <end position="313"/>
    </location>
</feature>
<feature type="transmembrane region" description="Helical" evidence="10">
    <location>
        <begin position="232"/>
        <end position="249"/>
    </location>
</feature>
<reference evidence="13" key="3">
    <citation type="journal article" date="2010" name="Genome Res.">
        <title>Population genomic sequencing of Coccidioides fungi reveals recent hybridization and transposon control.</title>
        <authorList>
            <person name="Neafsey D.E."/>
            <person name="Barker B.M."/>
            <person name="Sharpton T.J."/>
            <person name="Stajich J.E."/>
            <person name="Park D.J."/>
            <person name="Whiston E."/>
            <person name="Hung C.-Y."/>
            <person name="McMahan C."/>
            <person name="White J."/>
            <person name="Sykes S."/>
            <person name="Heiman D."/>
            <person name="Young S."/>
            <person name="Zeng Q."/>
            <person name="Abouelleil A."/>
            <person name="Aftuck L."/>
            <person name="Bessette D."/>
            <person name="Brown A."/>
            <person name="FitzGerald M."/>
            <person name="Lui A."/>
            <person name="Macdonald J.P."/>
            <person name="Priest M."/>
            <person name="Orbach M.J."/>
            <person name="Galgiani J.N."/>
            <person name="Kirkland T.N."/>
            <person name="Cole G.T."/>
            <person name="Birren B.W."/>
            <person name="Henn M.R."/>
            <person name="Taylor J.W."/>
            <person name="Rounsley S.D."/>
        </authorList>
    </citation>
    <scope>NUCLEOTIDE SEQUENCE [LARGE SCALE GENOMIC DNA]</scope>
    <source>
        <strain evidence="13">RMSCC 3488</strain>
    </source>
</reference>
<feature type="transmembrane region" description="Helical" evidence="10">
    <location>
        <begin position="261"/>
        <end position="279"/>
    </location>
</feature>
<dbReference type="AlphaFoldDB" id="A0A0J6IKM3"/>
<dbReference type="SFLD" id="SFLDG01168">
    <property type="entry name" value="Ferric_reductase_subgroup_(FRE"/>
    <property type="match status" value="1"/>
</dbReference>
<dbReference type="PANTHER" id="PTHR32361:SF12">
    <property type="entry name" value="PUTATIVE (AFU_ORTHOLOGUE AFUA_1G14340)-RELATED"/>
    <property type="match status" value="1"/>
</dbReference>
<accession>A0A0J6IKM3</accession>
<dbReference type="PROSITE" id="PS51384">
    <property type="entry name" value="FAD_FR"/>
    <property type="match status" value="1"/>
</dbReference>
<dbReference type="InterPro" id="IPR017927">
    <property type="entry name" value="FAD-bd_FR_type"/>
</dbReference>
<reference evidence="12 13" key="1">
    <citation type="submission" date="2007-06" db="EMBL/GenBank/DDBJ databases">
        <title>The Genome Sequence of Coccidioides posadasii RMSCC_3488.</title>
        <authorList>
            <consortium name="Coccidioides Genome Resources Consortium"/>
            <consortium name="The Broad Institute Genome Sequencing Platform"/>
            <person name="Henn M.R."/>
            <person name="Sykes S."/>
            <person name="Young S."/>
            <person name="Jaffe D."/>
            <person name="Berlin A."/>
            <person name="Alvarez P."/>
            <person name="Butler J."/>
            <person name="Gnerre S."/>
            <person name="Grabherr M."/>
            <person name="Mauceli E."/>
            <person name="Brockman W."/>
            <person name="Kodira C."/>
            <person name="Alvarado L."/>
            <person name="Zeng Q."/>
            <person name="Crawford M."/>
            <person name="Antoine C."/>
            <person name="Devon K."/>
            <person name="Galgiani J."/>
            <person name="Orsborn K."/>
            <person name="Lewis M.L."/>
            <person name="Nusbaum C."/>
            <person name="Galagan J."/>
            <person name="Birren B."/>
        </authorList>
    </citation>
    <scope>NUCLEOTIDE SEQUENCE [LARGE SCALE GENOMIC DNA]</scope>
    <source>
        <strain evidence="12 13">RMSCC 3488</strain>
    </source>
</reference>
<evidence type="ECO:0000256" key="7">
    <source>
        <dbReference type="ARBA" id="ARBA00023002"/>
    </source>
</evidence>
<comment type="similarity">
    <text evidence="2">Belongs to the ferric reductase (FRE) family.</text>
</comment>
<dbReference type="PANTHER" id="PTHR32361">
    <property type="entry name" value="FERRIC/CUPRIC REDUCTASE TRANSMEMBRANE COMPONENT"/>
    <property type="match status" value="1"/>
</dbReference>
<evidence type="ECO:0000256" key="5">
    <source>
        <dbReference type="ARBA" id="ARBA00022982"/>
    </source>
</evidence>
<dbReference type="Pfam" id="PF01794">
    <property type="entry name" value="Ferric_reduct"/>
    <property type="match status" value="1"/>
</dbReference>
<dbReference type="GO" id="GO:0015677">
    <property type="term" value="P:copper ion import"/>
    <property type="evidence" value="ECO:0007669"/>
    <property type="project" value="TreeGrafter"/>
</dbReference>
<dbReference type="InterPro" id="IPR013112">
    <property type="entry name" value="FAD-bd_8"/>
</dbReference>
<evidence type="ECO:0000256" key="9">
    <source>
        <dbReference type="ARBA" id="ARBA00023136"/>
    </source>
</evidence>
<dbReference type="VEuPathDB" id="FungiDB:CPAG_08795"/>
<dbReference type="InterPro" id="IPR013130">
    <property type="entry name" value="Fe3_Rdtase_TM_dom"/>
</dbReference>
<dbReference type="InterPro" id="IPR051410">
    <property type="entry name" value="Ferric/Cupric_Reductase"/>
</dbReference>
<evidence type="ECO:0000256" key="10">
    <source>
        <dbReference type="SAM" id="Phobius"/>
    </source>
</evidence>
<dbReference type="Pfam" id="PF08030">
    <property type="entry name" value="NAD_binding_6"/>
    <property type="match status" value="1"/>
</dbReference>
<evidence type="ECO:0000256" key="2">
    <source>
        <dbReference type="ARBA" id="ARBA00006278"/>
    </source>
</evidence>
<keyword evidence="3" id="KW-0813">Transport</keyword>
<feature type="domain" description="FAD-binding FR-type" evidence="11">
    <location>
        <begin position="308"/>
        <end position="463"/>
    </location>
</feature>
<dbReference type="Pfam" id="PF08022">
    <property type="entry name" value="FAD_binding_8"/>
    <property type="match status" value="1"/>
</dbReference>
<evidence type="ECO:0000256" key="6">
    <source>
        <dbReference type="ARBA" id="ARBA00022989"/>
    </source>
</evidence>
<keyword evidence="4 10" id="KW-0812">Transmembrane</keyword>
<evidence type="ECO:0000313" key="13">
    <source>
        <dbReference type="Proteomes" id="UP000054567"/>
    </source>
</evidence>
<evidence type="ECO:0000256" key="8">
    <source>
        <dbReference type="ARBA" id="ARBA00023065"/>
    </source>
</evidence>
<dbReference type="Proteomes" id="UP000054567">
    <property type="component" value="Unassembled WGS sequence"/>
</dbReference>
<dbReference type="InterPro" id="IPR013121">
    <property type="entry name" value="Fe_red_NAD-bd_6"/>
</dbReference>
<proteinExistence type="inferred from homology"/>
<keyword evidence="9 10" id="KW-0472">Membrane</keyword>
<dbReference type="SUPFAM" id="SSF52343">
    <property type="entry name" value="Ferredoxin reductase-like, C-terminal NADP-linked domain"/>
    <property type="match status" value="1"/>
</dbReference>
<gene>
    <name evidence="12" type="ORF">CPAG_08795</name>
</gene>
<dbReference type="EMBL" id="DS268114">
    <property type="protein sequence ID" value="KMM72502.1"/>
    <property type="molecule type" value="Genomic_DNA"/>
</dbReference>
<evidence type="ECO:0000313" key="12">
    <source>
        <dbReference type="EMBL" id="KMM72502.1"/>
    </source>
</evidence>
<dbReference type="CDD" id="cd06186">
    <property type="entry name" value="NOX_Duox_like_FAD_NADP"/>
    <property type="match status" value="1"/>
</dbReference>
<dbReference type="InterPro" id="IPR039261">
    <property type="entry name" value="FNR_nucleotide-bd"/>
</dbReference>
<protein>
    <submittedName>
        <fullName evidence="12">Metalloreductase</fullName>
    </submittedName>
</protein>
<keyword evidence="8" id="KW-0406">Ion transport</keyword>
<feature type="transmembrane region" description="Helical" evidence="10">
    <location>
        <begin position="194"/>
        <end position="212"/>
    </location>
</feature>
<keyword evidence="7" id="KW-0560">Oxidoreductase</keyword>
<organism evidence="12 13">
    <name type="scientific">Coccidioides posadasii RMSCC 3488</name>
    <dbReference type="NCBI Taxonomy" id="454284"/>
    <lineage>
        <taxon>Eukaryota</taxon>
        <taxon>Fungi</taxon>
        <taxon>Dikarya</taxon>
        <taxon>Ascomycota</taxon>
        <taxon>Pezizomycotina</taxon>
        <taxon>Eurotiomycetes</taxon>
        <taxon>Eurotiomycetidae</taxon>
        <taxon>Onygenales</taxon>
        <taxon>Onygenaceae</taxon>
        <taxon>Coccidioides</taxon>
    </lineage>
</organism>
<comment type="subcellular location">
    <subcellularLocation>
        <location evidence="1">Membrane</location>
        <topology evidence="1">Multi-pass membrane protein</topology>
    </subcellularLocation>
</comment>
<reference evidence="13" key="2">
    <citation type="journal article" date="2009" name="Genome Res.">
        <title>Comparative genomic analyses of the human fungal pathogens Coccidioides and their relatives.</title>
        <authorList>
            <person name="Sharpton T.J."/>
            <person name="Stajich J.E."/>
            <person name="Rounsley S.D."/>
            <person name="Gardner M.J."/>
            <person name="Wortman J.R."/>
            <person name="Jordar V.S."/>
            <person name="Maiti R."/>
            <person name="Kodira C.D."/>
            <person name="Neafsey D.E."/>
            <person name="Zeng Q."/>
            <person name="Hung C.-Y."/>
            <person name="McMahan C."/>
            <person name="Muszewska A."/>
            <person name="Grynberg M."/>
            <person name="Mandel M.A."/>
            <person name="Kellner E.M."/>
            <person name="Barker B.M."/>
            <person name="Galgiani J.N."/>
            <person name="Orbach M.J."/>
            <person name="Kirkland T.N."/>
            <person name="Cole G.T."/>
            <person name="Henn M.R."/>
            <person name="Birren B.W."/>
            <person name="Taylor J.W."/>
        </authorList>
    </citation>
    <scope>NUCLEOTIDE SEQUENCE [LARGE SCALE GENOMIC DNA]</scope>
    <source>
        <strain evidence="13">RMSCC 3488</strain>
    </source>
</reference>